<keyword evidence="13 14" id="KW-0472">Membrane</keyword>
<evidence type="ECO:0000256" key="1">
    <source>
        <dbReference type="ARBA" id="ARBA00000085"/>
    </source>
</evidence>
<dbReference type="SUPFAM" id="SSF158472">
    <property type="entry name" value="HAMP domain-like"/>
    <property type="match status" value="1"/>
</dbReference>
<dbReference type="Gene3D" id="6.10.340.10">
    <property type="match status" value="1"/>
</dbReference>
<dbReference type="Proteomes" id="UP000247978">
    <property type="component" value="Unassembled WGS sequence"/>
</dbReference>
<dbReference type="EMBL" id="QJJQ01000014">
    <property type="protein sequence ID" value="PXW83775.1"/>
    <property type="molecule type" value="Genomic_DNA"/>
</dbReference>
<evidence type="ECO:0000313" key="17">
    <source>
        <dbReference type="EMBL" id="PXW83775.1"/>
    </source>
</evidence>
<evidence type="ECO:0000256" key="4">
    <source>
        <dbReference type="ARBA" id="ARBA00022475"/>
    </source>
</evidence>
<evidence type="ECO:0000256" key="13">
    <source>
        <dbReference type="ARBA" id="ARBA00023136"/>
    </source>
</evidence>
<accession>A0A2V3VUU8</accession>
<reference evidence="17 18" key="1">
    <citation type="submission" date="2018-05" db="EMBL/GenBank/DDBJ databases">
        <title>Genomic Encyclopedia of Type Strains, Phase IV (KMG-IV): sequencing the most valuable type-strain genomes for metagenomic binning, comparative biology and taxonomic classification.</title>
        <authorList>
            <person name="Goeker M."/>
        </authorList>
    </citation>
    <scope>NUCLEOTIDE SEQUENCE [LARGE SCALE GENOMIC DNA]</scope>
    <source>
        <strain evidence="17 18">DSM 28556</strain>
    </source>
</reference>
<dbReference type="SMART" id="SM00388">
    <property type="entry name" value="HisKA"/>
    <property type="match status" value="1"/>
</dbReference>
<dbReference type="Gene3D" id="3.30.565.10">
    <property type="entry name" value="Histidine kinase-like ATPase, C-terminal domain"/>
    <property type="match status" value="1"/>
</dbReference>
<dbReference type="InterPro" id="IPR003660">
    <property type="entry name" value="HAMP_dom"/>
</dbReference>
<dbReference type="SMART" id="SM00387">
    <property type="entry name" value="HATPase_c"/>
    <property type="match status" value="1"/>
</dbReference>
<keyword evidence="7 14" id="KW-0812">Transmembrane</keyword>
<feature type="transmembrane region" description="Helical" evidence="14">
    <location>
        <begin position="12"/>
        <end position="34"/>
    </location>
</feature>
<evidence type="ECO:0000256" key="2">
    <source>
        <dbReference type="ARBA" id="ARBA00004651"/>
    </source>
</evidence>
<keyword evidence="4" id="KW-1003">Cell membrane</keyword>
<comment type="subcellular location">
    <subcellularLocation>
        <location evidence="2">Cell membrane</location>
        <topology evidence="2">Multi-pass membrane protein</topology>
    </subcellularLocation>
</comment>
<dbReference type="Pfam" id="PF00512">
    <property type="entry name" value="HisKA"/>
    <property type="match status" value="1"/>
</dbReference>
<dbReference type="InterPro" id="IPR036097">
    <property type="entry name" value="HisK_dim/P_sf"/>
</dbReference>
<evidence type="ECO:0000256" key="6">
    <source>
        <dbReference type="ARBA" id="ARBA00022679"/>
    </source>
</evidence>
<dbReference type="InterPro" id="IPR003661">
    <property type="entry name" value="HisK_dim/P_dom"/>
</dbReference>
<keyword evidence="9 17" id="KW-0418">Kinase</keyword>
<dbReference type="GO" id="GO:0005886">
    <property type="term" value="C:plasma membrane"/>
    <property type="evidence" value="ECO:0007669"/>
    <property type="project" value="UniProtKB-SubCell"/>
</dbReference>
<dbReference type="RefSeq" id="WP_110396647.1">
    <property type="nucleotide sequence ID" value="NZ_JADIJL010000001.1"/>
</dbReference>
<keyword evidence="11 14" id="KW-1133">Transmembrane helix</keyword>
<evidence type="ECO:0000256" key="8">
    <source>
        <dbReference type="ARBA" id="ARBA00022741"/>
    </source>
</evidence>
<evidence type="ECO:0000256" key="7">
    <source>
        <dbReference type="ARBA" id="ARBA00022692"/>
    </source>
</evidence>
<dbReference type="GO" id="GO:0000155">
    <property type="term" value="F:phosphorelay sensor kinase activity"/>
    <property type="evidence" value="ECO:0007669"/>
    <property type="project" value="InterPro"/>
</dbReference>
<evidence type="ECO:0000256" key="11">
    <source>
        <dbReference type="ARBA" id="ARBA00022989"/>
    </source>
</evidence>
<evidence type="ECO:0000256" key="9">
    <source>
        <dbReference type="ARBA" id="ARBA00022777"/>
    </source>
</evidence>
<dbReference type="Pfam" id="PF00672">
    <property type="entry name" value="HAMP"/>
    <property type="match status" value="1"/>
</dbReference>
<keyword evidence="10" id="KW-0067">ATP-binding</keyword>
<dbReference type="InterPro" id="IPR050398">
    <property type="entry name" value="HssS/ArlS-like"/>
</dbReference>
<dbReference type="InterPro" id="IPR005467">
    <property type="entry name" value="His_kinase_dom"/>
</dbReference>
<keyword evidence="8" id="KW-0547">Nucleotide-binding</keyword>
<dbReference type="PANTHER" id="PTHR45528">
    <property type="entry name" value="SENSOR HISTIDINE KINASE CPXA"/>
    <property type="match status" value="1"/>
</dbReference>
<dbReference type="PANTHER" id="PTHR45528:SF9">
    <property type="entry name" value="SENSOR HISTIDINE KINASE YBDK"/>
    <property type="match status" value="1"/>
</dbReference>
<dbReference type="SUPFAM" id="SSF55874">
    <property type="entry name" value="ATPase domain of HSP90 chaperone/DNA topoisomerase II/histidine kinase"/>
    <property type="match status" value="1"/>
</dbReference>
<sequence>MKFFRSLLAKYMLIIITALFLFQFIIFLTATLLFNTGMAKERNENFMPTVIEDKWHEQASNLENDQKKINDFFARWKEQYPDSSMFWINEKGTLQLQLDLEENVPSNWTATTTARFIKERYDSDPFTVIAFVGKEEKEGFVVFEIPRDKLNKEFYEEYGDLLLGIGVIILILFIAISFLFFRSIQKRLIYVQEAMEIRDTDHLPVQIDVKKQDEIGQLELTFNKMVDELKKSKRREQEEEQLRRKLIANLSHDLRTPLTKLQANLSILQNEDQTEVGRQIIQVMEDSIQSVDGLMDNLISYTLLTASKYKYSPEKVDMIRFLRTSLASWYPLFEQEQFEVDIQLDSVKIGEWYVDPLWMERILDNLFQNVLRHAKSGRYIGVRIDTTSTYEVIVMTDHGKGMKHDSDEKGAGIGLSIVDVMIRGLDLEWELASTENGTTIQIKKHI</sequence>
<protein>
    <recommendedName>
        <fullName evidence="3">histidine kinase</fullName>
        <ecNumber evidence="3">2.7.13.3</ecNumber>
    </recommendedName>
</protein>
<evidence type="ECO:0000256" key="5">
    <source>
        <dbReference type="ARBA" id="ARBA00022553"/>
    </source>
</evidence>
<comment type="caution">
    <text evidence="17">The sequence shown here is derived from an EMBL/GenBank/DDBJ whole genome shotgun (WGS) entry which is preliminary data.</text>
</comment>
<gene>
    <name evidence="17" type="ORF">DFR56_11460</name>
</gene>
<keyword evidence="18" id="KW-1185">Reference proteome</keyword>
<dbReference type="PROSITE" id="PS50109">
    <property type="entry name" value="HIS_KIN"/>
    <property type="match status" value="1"/>
</dbReference>
<name>A0A2V3VUU8_9BACI</name>
<dbReference type="InterPro" id="IPR036890">
    <property type="entry name" value="HATPase_C_sf"/>
</dbReference>
<keyword evidence="12" id="KW-0902">Two-component regulatory system</keyword>
<dbReference type="CDD" id="cd06225">
    <property type="entry name" value="HAMP"/>
    <property type="match status" value="1"/>
</dbReference>
<dbReference type="EC" id="2.7.13.3" evidence="3"/>
<evidence type="ECO:0000256" key="14">
    <source>
        <dbReference type="SAM" id="Phobius"/>
    </source>
</evidence>
<keyword evidence="5" id="KW-0597">Phosphoprotein</keyword>
<keyword evidence="6" id="KW-0808">Transferase</keyword>
<evidence type="ECO:0000256" key="3">
    <source>
        <dbReference type="ARBA" id="ARBA00012438"/>
    </source>
</evidence>
<feature type="transmembrane region" description="Helical" evidence="14">
    <location>
        <begin position="161"/>
        <end position="181"/>
    </location>
</feature>
<dbReference type="CDD" id="cd00082">
    <property type="entry name" value="HisKA"/>
    <property type="match status" value="1"/>
</dbReference>
<feature type="domain" description="HAMP" evidence="16">
    <location>
        <begin position="182"/>
        <end position="234"/>
    </location>
</feature>
<dbReference type="SUPFAM" id="SSF47384">
    <property type="entry name" value="Homodimeric domain of signal transducing histidine kinase"/>
    <property type="match status" value="1"/>
</dbReference>
<comment type="catalytic activity">
    <reaction evidence="1">
        <text>ATP + protein L-histidine = ADP + protein N-phospho-L-histidine.</text>
        <dbReference type="EC" id="2.7.13.3"/>
    </reaction>
</comment>
<dbReference type="GO" id="GO:0005524">
    <property type="term" value="F:ATP binding"/>
    <property type="evidence" value="ECO:0007669"/>
    <property type="project" value="UniProtKB-KW"/>
</dbReference>
<dbReference type="Gene3D" id="1.10.287.130">
    <property type="match status" value="1"/>
</dbReference>
<evidence type="ECO:0000256" key="10">
    <source>
        <dbReference type="ARBA" id="ARBA00022840"/>
    </source>
</evidence>
<dbReference type="Pfam" id="PF02518">
    <property type="entry name" value="HATPase_c"/>
    <property type="match status" value="1"/>
</dbReference>
<dbReference type="AlphaFoldDB" id="A0A2V3VUU8"/>
<evidence type="ECO:0000256" key="12">
    <source>
        <dbReference type="ARBA" id="ARBA00023012"/>
    </source>
</evidence>
<feature type="domain" description="Histidine kinase" evidence="15">
    <location>
        <begin position="249"/>
        <end position="446"/>
    </location>
</feature>
<evidence type="ECO:0000259" key="15">
    <source>
        <dbReference type="PROSITE" id="PS50109"/>
    </source>
</evidence>
<dbReference type="SMART" id="SM00304">
    <property type="entry name" value="HAMP"/>
    <property type="match status" value="1"/>
</dbReference>
<dbReference type="InterPro" id="IPR003594">
    <property type="entry name" value="HATPase_dom"/>
</dbReference>
<organism evidence="17 18">
    <name type="scientific">Pseudogracilibacillus auburnensis</name>
    <dbReference type="NCBI Taxonomy" id="1494959"/>
    <lineage>
        <taxon>Bacteria</taxon>
        <taxon>Bacillati</taxon>
        <taxon>Bacillota</taxon>
        <taxon>Bacilli</taxon>
        <taxon>Bacillales</taxon>
        <taxon>Bacillaceae</taxon>
        <taxon>Pseudogracilibacillus</taxon>
    </lineage>
</organism>
<evidence type="ECO:0000259" key="16">
    <source>
        <dbReference type="PROSITE" id="PS50885"/>
    </source>
</evidence>
<evidence type="ECO:0000313" key="18">
    <source>
        <dbReference type="Proteomes" id="UP000247978"/>
    </source>
</evidence>
<dbReference type="OrthoDB" id="14660at2"/>
<proteinExistence type="predicted"/>
<dbReference type="PROSITE" id="PS50885">
    <property type="entry name" value="HAMP"/>
    <property type="match status" value="1"/>
</dbReference>